<evidence type="ECO:0000256" key="2">
    <source>
        <dbReference type="ARBA" id="ARBA00022803"/>
    </source>
</evidence>
<dbReference type="EMBL" id="AJWY01004821">
    <property type="protein sequence ID" value="EKC71319.1"/>
    <property type="molecule type" value="Genomic_DNA"/>
</dbReference>
<protein>
    <submittedName>
        <fullName evidence="3">Kinesin light chain</fullName>
    </submittedName>
</protein>
<sequence length="137" mass="16142">MNNLSLSYLNNGDLEKAEATQNESISIKTEYRGEDCIELAQSYNNMAIVKKRQNEYDEAYRYQKKSIAIKDAPDYATHLYNMAGMENARGNNEQAVYYIEMAIELWEVDSEFYYYKLMEAYERDLQLLNRDTLDKLP</sequence>
<keyword evidence="1" id="KW-0677">Repeat</keyword>
<comment type="caution">
    <text evidence="3">The sequence shown here is derived from an EMBL/GenBank/DDBJ whole genome shotgun (WGS) entry which is preliminary data.</text>
</comment>
<dbReference type="InterPro" id="IPR011990">
    <property type="entry name" value="TPR-like_helical_dom_sf"/>
</dbReference>
<dbReference type="AlphaFoldDB" id="K1TUF4"/>
<evidence type="ECO:0000256" key="1">
    <source>
        <dbReference type="ARBA" id="ARBA00022737"/>
    </source>
</evidence>
<proteinExistence type="predicted"/>
<dbReference type="Gene3D" id="1.25.40.10">
    <property type="entry name" value="Tetratricopeptide repeat domain"/>
    <property type="match status" value="1"/>
</dbReference>
<evidence type="ECO:0000313" key="3">
    <source>
        <dbReference type="EMBL" id="EKC71319.1"/>
    </source>
</evidence>
<dbReference type="SUPFAM" id="SSF48452">
    <property type="entry name" value="TPR-like"/>
    <property type="match status" value="1"/>
</dbReference>
<reference evidence="3" key="1">
    <citation type="journal article" date="2013" name="Environ. Microbiol.">
        <title>Microbiota from the distal guts of lean and obese adolescents exhibit partial functional redundancy besides clear differences in community structure.</title>
        <authorList>
            <person name="Ferrer M."/>
            <person name="Ruiz A."/>
            <person name="Lanza F."/>
            <person name="Haange S.B."/>
            <person name="Oberbach A."/>
            <person name="Till H."/>
            <person name="Bargiela R."/>
            <person name="Campoy C."/>
            <person name="Segura M.T."/>
            <person name="Richter M."/>
            <person name="von Bergen M."/>
            <person name="Seifert J."/>
            <person name="Suarez A."/>
        </authorList>
    </citation>
    <scope>NUCLEOTIDE SEQUENCE</scope>
</reference>
<gene>
    <name evidence="3" type="ORF">LEA_07325</name>
</gene>
<organism evidence="3">
    <name type="scientific">human gut metagenome</name>
    <dbReference type="NCBI Taxonomy" id="408170"/>
    <lineage>
        <taxon>unclassified sequences</taxon>
        <taxon>metagenomes</taxon>
        <taxon>organismal metagenomes</taxon>
    </lineage>
</organism>
<accession>K1TUF4</accession>
<dbReference type="Pfam" id="PF13424">
    <property type="entry name" value="TPR_12"/>
    <property type="match status" value="1"/>
</dbReference>
<name>K1TUF4_9ZZZZ</name>
<dbReference type="PANTHER" id="PTHR45641:SF19">
    <property type="entry name" value="NEPHROCYSTIN-3"/>
    <property type="match status" value="1"/>
</dbReference>
<dbReference type="PANTHER" id="PTHR45641">
    <property type="entry name" value="TETRATRICOPEPTIDE REPEAT PROTEIN (AFU_ORTHOLOGUE AFUA_6G03870)"/>
    <property type="match status" value="1"/>
</dbReference>
<dbReference type="InterPro" id="IPR019734">
    <property type="entry name" value="TPR_rpt"/>
</dbReference>
<keyword evidence="2" id="KW-0802">TPR repeat</keyword>
<dbReference type="SMART" id="SM00028">
    <property type="entry name" value="TPR"/>
    <property type="match status" value="2"/>
</dbReference>